<dbReference type="EMBL" id="AP022595">
    <property type="protein sequence ID" value="BBY61154.1"/>
    <property type="molecule type" value="Genomic_DNA"/>
</dbReference>
<feature type="compositionally biased region" description="Polar residues" evidence="1">
    <location>
        <begin position="150"/>
        <end position="161"/>
    </location>
</feature>
<accession>A0A7I7SVW5</accession>
<sequence length="269" mass="29605">MSQLVNRFDKFAWLRSLRTDARFTDKEVRLAMGVCIDFTRRDGTGWAVELDALAGCVPGGMSRNRVKALLQKLVATGYLTETARTIGGRGVTARRSHDLRKPAPAAVQVSDETCTANSAGLDETRTASGSNPHQQRFKPAPAAEPKTNHELQQQHSLGTSIGTSLGTARCSKHADPRRYPLPPNCNGCKEVRAQREQDDQMRTEREQATRDLFARAQRDCATCRGTGQIDISDNAVARCPECRTPEARQRLLDDAFGNVDPVDPERTTA</sequence>
<gene>
    <name evidence="2" type="ORF">MSAR_42900</name>
</gene>
<reference evidence="2 3" key="1">
    <citation type="journal article" date="2019" name="Emerg. Microbes Infect.">
        <title>Comprehensive subspecies identification of 175 nontuberculous mycobacteria species based on 7547 genomic profiles.</title>
        <authorList>
            <person name="Matsumoto Y."/>
            <person name="Kinjo T."/>
            <person name="Motooka D."/>
            <person name="Nabeya D."/>
            <person name="Jung N."/>
            <person name="Uechi K."/>
            <person name="Horii T."/>
            <person name="Iida T."/>
            <person name="Fujita J."/>
            <person name="Nakamura S."/>
        </authorList>
    </citation>
    <scope>NUCLEOTIDE SEQUENCE [LARGE SCALE GENOMIC DNA]</scope>
    <source>
        <strain evidence="2 3">JCM 30395</strain>
    </source>
</reference>
<dbReference type="Proteomes" id="UP000466445">
    <property type="component" value="Chromosome"/>
</dbReference>
<dbReference type="KEGG" id="msar:MSAR_42900"/>
<dbReference type="AlphaFoldDB" id="A0A7I7SVW5"/>
<proteinExistence type="predicted"/>
<evidence type="ECO:0000313" key="2">
    <source>
        <dbReference type="EMBL" id="BBY61154.1"/>
    </source>
</evidence>
<evidence type="ECO:0000256" key="1">
    <source>
        <dbReference type="SAM" id="MobiDB-lite"/>
    </source>
</evidence>
<feature type="region of interest" description="Disordered" evidence="1">
    <location>
        <begin position="89"/>
        <end position="161"/>
    </location>
</feature>
<keyword evidence="3" id="KW-1185">Reference proteome</keyword>
<evidence type="ECO:0000313" key="3">
    <source>
        <dbReference type="Proteomes" id="UP000466445"/>
    </source>
</evidence>
<name>A0A7I7SVW5_9MYCO</name>
<protein>
    <submittedName>
        <fullName evidence="2">Uncharacterized protein</fullName>
    </submittedName>
</protein>
<dbReference type="RefSeq" id="WP_163700063.1">
    <property type="nucleotide sequence ID" value="NZ_AP022595.1"/>
</dbReference>
<organism evidence="2 3">
    <name type="scientific">Mycolicibacterium sarraceniae</name>
    <dbReference type="NCBI Taxonomy" id="1534348"/>
    <lineage>
        <taxon>Bacteria</taxon>
        <taxon>Bacillati</taxon>
        <taxon>Actinomycetota</taxon>
        <taxon>Actinomycetes</taxon>
        <taxon>Mycobacteriales</taxon>
        <taxon>Mycobacteriaceae</taxon>
        <taxon>Mycolicibacterium</taxon>
    </lineage>
</organism>